<evidence type="ECO:0000313" key="4">
    <source>
        <dbReference type="Proteomes" id="UP000827138"/>
    </source>
</evidence>
<evidence type="ECO:0000256" key="1">
    <source>
        <dbReference type="SAM" id="MobiDB-lite"/>
    </source>
</evidence>
<proteinExistence type="predicted"/>
<feature type="region of interest" description="Disordered" evidence="1">
    <location>
        <begin position="156"/>
        <end position="193"/>
    </location>
</feature>
<gene>
    <name evidence="3" type="ORF">K1J60_13125</name>
</gene>
<keyword evidence="4" id="KW-1185">Reference proteome</keyword>
<evidence type="ECO:0000259" key="2">
    <source>
        <dbReference type="Pfam" id="PF14024"/>
    </source>
</evidence>
<name>A0ABX8XN41_9ACTN</name>
<dbReference type="Proteomes" id="UP000827138">
    <property type="component" value="Chromosome"/>
</dbReference>
<reference evidence="3 4" key="1">
    <citation type="submission" date="2021-08" db="EMBL/GenBank/DDBJ databases">
        <authorList>
            <person name="Ping M."/>
        </authorList>
    </citation>
    <scope>NUCLEOTIDE SEQUENCE [LARGE SCALE GENOMIC DNA]</scope>
    <source>
        <strain evidence="3 4">MG28</strain>
    </source>
</reference>
<protein>
    <submittedName>
        <fullName evidence="3">DUF4240 domain-containing protein</fullName>
    </submittedName>
</protein>
<dbReference type="InterPro" id="IPR025334">
    <property type="entry name" value="DUF4240"/>
</dbReference>
<dbReference type="EMBL" id="CP080647">
    <property type="protein sequence ID" value="QYX77341.1"/>
    <property type="molecule type" value="Genomic_DNA"/>
</dbReference>
<feature type="domain" description="DUF4240" evidence="2">
    <location>
        <begin position="1"/>
        <end position="136"/>
    </location>
</feature>
<sequence length="193" mass="22563">MDDETFWDVIEDCRRVTPDPDERSEWLCERLKDRSENELLRFQETLDRVLAPTLTWDLWGAADRIMGWCSDDSFFYFRLWLVGLGRDVFDRAVRDPDSLADVPAVRGLVGRPPQVWEEEEVLEWEELDYVAVRAWEHVTGRTEEAFYDALESLVGDDAEPMDPAGERWDARDDEESHRRLPRLSALFPLSPAS</sequence>
<dbReference type="RefSeq" id="WP_220646383.1">
    <property type="nucleotide sequence ID" value="NZ_CP080647.1"/>
</dbReference>
<evidence type="ECO:0000313" key="3">
    <source>
        <dbReference type="EMBL" id="QYX77341.1"/>
    </source>
</evidence>
<organism evidence="3 4">
    <name type="scientific">Streptomyces akebiae</name>
    <dbReference type="NCBI Taxonomy" id="2865673"/>
    <lineage>
        <taxon>Bacteria</taxon>
        <taxon>Bacillati</taxon>
        <taxon>Actinomycetota</taxon>
        <taxon>Actinomycetes</taxon>
        <taxon>Kitasatosporales</taxon>
        <taxon>Streptomycetaceae</taxon>
        <taxon>Streptomyces</taxon>
    </lineage>
</organism>
<dbReference type="Pfam" id="PF14024">
    <property type="entry name" value="DUF4240"/>
    <property type="match status" value="1"/>
</dbReference>
<accession>A0ABX8XN41</accession>
<feature type="compositionally biased region" description="Basic and acidic residues" evidence="1">
    <location>
        <begin position="164"/>
        <end position="178"/>
    </location>
</feature>